<evidence type="ECO:0000313" key="1">
    <source>
        <dbReference type="EMBL" id="MEQ2234367.1"/>
    </source>
</evidence>
<organism evidence="1 2">
    <name type="scientific">Ilyodon furcidens</name>
    <name type="common">goldbreast splitfin</name>
    <dbReference type="NCBI Taxonomy" id="33524"/>
    <lineage>
        <taxon>Eukaryota</taxon>
        <taxon>Metazoa</taxon>
        <taxon>Chordata</taxon>
        <taxon>Craniata</taxon>
        <taxon>Vertebrata</taxon>
        <taxon>Euteleostomi</taxon>
        <taxon>Actinopterygii</taxon>
        <taxon>Neopterygii</taxon>
        <taxon>Teleostei</taxon>
        <taxon>Neoteleostei</taxon>
        <taxon>Acanthomorphata</taxon>
        <taxon>Ovalentaria</taxon>
        <taxon>Atherinomorphae</taxon>
        <taxon>Cyprinodontiformes</taxon>
        <taxon>Goodeidae</taxon>
        <taxon>Ilyodon</taxon>
    </lineage>
</organism>
<keyword evidence="2" id="KW-1185">Reference proteome</keyword>
<gene>
    <name evidence="1" type="ORF">ILYODFUR_031139</name>
</gene>
<proteinExistence type="predicted"/>
<comment type="caution">
    <text evidence="1">The sequence shown here is derived from an EMBL/GenBank/DDBJ whole genome shotgun (WGS) entry which is preliminary data.</text>
</comment>
<sequence length="148" mass="16070">MASVNSSQARVFACVTARAAAHTSRCLSAPSGVPQANHSQQDSFFSFKASRTAGVHHRVQGLPPRQAPQTLRPQLWAAASTTDAENIVHSDSMSPTSPWHMVKPLPEVGVEYIPGRRLHQTFPGDPYYKLVSAKSVRLSPLPADPTHH</sequence>
<dbReference type="EMBL" id="JAHRIQ010039521">
    <property type="protein sequence ID" value="MEQ2234367.1"/>
    <property type="molecule type" value="Genomic_DNA"/>
</dbReference>
<dbReference type="Proteomes" id="UP001482620">
    <property type="component" value="Unassembled WGS sequence"/>
</dbReference>
<accession>A0ABV0TSE3</accession>
<protein>
    <submittedName>
        <fullName evidence="1">Uncharacterized protein</fullName>
    </submittedName>
</protein>
<name>A0ABV0TSE3_9TELE</name>
<reference evidence="1 2" key="1">
    <citation type="submission" date="2021-06" db="EMBL/GenBank/DDBJ databases">
        <authorList>
            <person name="Palmer J.M."/>
        </authorList>
    </citation>
    <scope>NUCLEOTIDE SEQUENCE [LARGE SCALE GENOMIC DNA]</scope>
    <source>
        <strain evidence="2">if_2019</strain>
        <tissue evidence="1">Muscle</tissue>
    </source>
</reference>
<evidence type="ECO:0000313" key="2">
    <source>
        <dbReference type="Proteomes" id="UP001482620"/>
    </source>
</evidence>